<organism evidence="1 2">
    <name type="scientific">Sparassis crispa</name>
    <dbReference type="NCBI Taxonomy" id="139825"/>
    <lineage>
        <taxon>Eukaryota</taxon>
        <taxon>Fungi</taxon>
        <taxon>Dikarya</taxon>
        <taxon>Basidiomycota</taxon>
        <taxon>Agaricomycotina</taxon>
        <taxon>Agaricomycetes</taxon>
        <taxon>Polyporales</taxon>
        <taxon>Sparassidaceae</taxon>
        <taxon>Sparassis</taxon>
    </lineage>
</organism>
<reference evidence="1 2" key="1">
    <citation type="journal article" date="2018" name="Sci. Rep.">
        <title>Genome sequence of the cauliflower mushroom Sparassis crispa (Hanabiratake) and its association with beneficial usage.</title>
        <authorList>
            <person name="Kiyama R."/>
            <person name="Furutani Y."/>
            <person name="Kawaguchi K."/>
            <person name="Nakanishi T."/>
        </authorList>
    </citation>
    <scope>NUCLEOTIDE SEQUENCE [LARGE SCALE GENOMIC DNA]</scope>
</reference>
<evidence type="ECO:0000313" key="2">
    <source>
        <dbReference type="Proteomes" id="UP000287166"/>
    </source>
</evidence>
<dbReference type="EMBL" id="BFAD01000014">
    <property type="protein sequence ID" value="GBE88677.1"/>
    <property type="molecule type" value="Genomic_DNA"/>
</dbReference>
<gene>
    <name evidence="1" type="ORF">SCP_1400820</name>
</gene>
<proteinExistence type="predicted"/>
<protein>
    <submittedName>
        <fullName evidence="1">Uncharacterized protein</fullName>
    </submittedName>
</protein>
<evidence type="ECO:0000313" key="1">
    <source>
        <dbReference type="EMBL" id="GBE88677.1"/>
    </source>
</evidence>
<comment type="caution">
    <text evidence="1">The sequence shown here is derived from an EMBL/GenBank/DDBJ whole genome shotgun (WGS) entry which is preliminary data.</text>
</comment>
<sequence>MAVVTCSAATASFDVSDEDLTKFQEHTGISKQVYKRVIAALQAYAEKHGPMPLMAYTDHEVEINDFTNKFSQSAGTKLGSIELVLIVANGLWAIERGDQEQAVSAGLGMNVPVAIGTEGTTEKCKKHNFELRN</sequence>
<dbReference type="InParanoid" id="A0A401H2M2"/>
<dbReference type="RefSeq" id="XP_027619590.1">
    <property type="nucleotide sequence ID" value="XM_027763789.1"/>
</dbReference>
<name>A0A401H2M2_9APHY</name>
<dbReference type="AlphaFoldDB" id="A0A401H2M2"/>
<dbReference type="GeneID" id="38785594"/>
<accession>A0A401H2M2</accession>
<keyword evidence="2" id="KW-1185">Reference proteome</keyword>
<dbReference type="Proteomes" id="UP000287166">
    <property type="component" value="Unassembled WGS sequence"/>
</dbReference>